<keyword evidence="2" id="KW-0813">Transport</keyword>
<dbReference type="SUPFAM" id="SSF81324">
    <property type="entry name" value="Voltage-gated potassium channels"/>
    <property type="match status" value="1"/>
</dbReference>
<keyword evidence="9 15" id="KW-1133">Transmembrane helix</keyword>
<feature type="transmembrane region" description="Helical" evidence="15">
    <location>
        <begin position="279"/>
        <end position="300"/>
    </location>
</feature>
<keyword evidence="7" id="KW-0851">Voltage-gated channel</keyword>
<feature type="transmembrane region" description="Helical" evidence="15">
    <location>
        <begin position="225"/>
        <end position="243"/>
    </location>
</feature>
<keyword evidence="3" id="KW-0633">Potassium transport</keyword>
<keyword evidence="4 15" id="KW-0812">Transmembrane</keyword>
<dbReference type="GO" id="GO:0034702">
    <property type="term" value="C:monoatomic ion channel complex"/>
    <property type="evidence" value="ECO:0007669"/>
    <property type="project" value="UniProtKB-KW"/>
</dbReference>
<dbReference type="Pfam" id="PF03493">
    <property type="entry name" value="BK_channel_a"/>
    <property type="match status" value="1"/>
</dbReference>
<keyword evidence="5" id="KW-0631">Potassium channel</keyword>
<feature type="transmembrane region" description="Helical" evidence="15">
    <location>
        <begin position="346"/>
        <end position="367"/>
    </location>
</feature>
<dbReference type="PANTHER" id="PTHR10027:SF33">
    <property type="entry name" value="CALCIUM-ACTIVATED POTASSIUM CHANNEL SUBUNIT ALPHA-1-RELATED"/>
    <property type="match status" value="1"/>
</dbReference>
<dbReference type="FunFam" id="1.10.287.70:FF:000015">
    <property type="entry name" value="Calcium-activated potassium channel subunit alpha-1 isoform X7"/>
    <property type="match status" value="1"/>
</dbReference>
<keyword evidence="11 15" id="KW-0472">Membrane</keyword>
<dbReference type="PROSITE" id="PS51201">
    <property type="entry name" value="RCK_N"/>
    <property type="match status" value="1"/>
</dbReference>
<dbReference type="InterPro" id="IPR003148">
    <property type="entry name" value="RCK_N"/>
</dbReference>
<keyword evidence="8" id="KW-0630">Potassium</keyword>
<sequence length="1133" mass="126746">MENSTLSEFSSSAEMATASTGAVFELFRYDDEECQEKLWWVFLLSGLIFPLTILLILGIWRAISHIIHLRKPRGYRPVRLAPPNFRDRTRNGSFFTHSGNIVDVTVTNPEGETSAALKPGSPEPVKPPRVHWLAVVQKAASEIVSAQSLTGKIAVFITFIVSMVSLVLYFLEVTNSHIEMIQEKCADWSQRIDWQLELICSVYLLIDFFIRFIAAHNKVRFMFEIYSIVDYLTIPPAFLVVVLDHHWTGLRFLRALYVLSIPDILQFCNVLRTSTSIRLAQLLSFLTSVILVSAGFFHLFETYGDFHLDQRNPVLRSYWEFVYFTVVSMSTVGYGDIFPTTRLGKAFGSVFIIFAFTVFAAFVPEMFRLFQSRKRYSDPYKPGRGIRHVIAAGDISTESMQRFLQVFYCKQRGKVELKVVFVNRTDPDLEMEALLKRNATRAFYIQGSVLDPADLQRAAIDKALACLILADKNASNPTAEDAGSVMSVIAVKNVSPMTRCLVQLLHSRSISHVMNIPGFNALAGDSVICFSTLELGLLAQSCLAPGFATLICNLMNANCEKVDHENGVFTDYVEASRNKIFMEELGSYFDGMSFLEASRVCHLKLEVLLIGLLEADQNHPSGTVLLNPSVNIRPGRIGVFIAKTAEEVCKAWFLCKQCHSDVSPKQKITFCGCPSRIPSYLQTAARDPAERFRTFASSLEGGDSLKDQTLPKGWERTILKLIQRNPSSVSLHRMENSFSDLKNRPLESLQEEQDSDSMPLMASISPTSDESDESPHVLDVTRAFYSCTGKPYKSVIMNRSKAAKQTFNDHIVVLVLAGPNDPPVGFQDFILPLRSSKIRYDNLKEIVFLGDAQFLEKEWHKIRNLPKLTIVKGDPLDRADLRAVSIKTCAMCVILPSRSGGSSDPILDDKDAILATLNIMAMNFERVDAPPRSRSTSTQNANFSFKKLAREGFEVPTISALYQDVNVPLLEAFQSDKSVFKDVMLMEPYVCGYALPLSALDSILIANFFNPYAIELIKALLFGDMSMLTETLLAEGIGLVSGEMPATDPGRSGNSQLRLVSLWDHPLRNRIPGNSTYGLLFTEACSLGMICLGLCRRVYPGTWGSRATKRSVITNPPPEYELRFDDLVYVLSS</sequence>
<dbReference type="PANTHER" id="PTHR10027">
    <property type="entry name" value="CALCIUM-ACTIVATED POTASSIUM CHANNEL ALPHA CHAIN"/>
    <property type="match status" value="1"/>
</dbReference>
<organism evidence="17 18">
    <name type="scientific">Hypsibius exemplaris</name>
    <name type="common">Freshwater tardigrade</name>
    <dbReference type="NCBI Taxonomy" id="2072580"/>
    <lineage>
        <taxon>Eukaryota</taxon>
        <taxon>Metazoa</taxon>
        <taxon>Ecdysozoa</taxon>
        <taxon>Tardigrada</taxon>
        <taxon>Eutardigrada</taxon>
        <taxon>Parachela</taxon>
        <taxon>Hypsibioidea</taxon>
        <taxon>Hypsibiidae</taxon>
        <taxon>Hypsibius</taxon>
    </lineage>
</organism>
<accession>A0A1W0X0P0</accession>
<evidence type="ECO:0000256" key="6">
    <source>
        <dbReference type="ARBA" id="ARBA00022837"/>
    </source>
</evidence>
<feature type="transmembrane region" description="Helical" evidence="15">
    <location>
        <begin position="153"/>
        <end position="171"/>
    </location>
</feature>
<dbReference type="AlphaFoldDB" id="A0A1W0X0P0"/>
<dbReference type="InterPro" id="IPR048735">
    <property type="entry name" value="Slowpoke-like_C"/>
</dbReference>
<comment type="subcellular location">
    <subcellularLocation>
        <location evidence="1">Membrane</location>
        <topology evidence="1">Multi-pass membrane protein</topology>
    </subcellularLocation>
</comment>
<keyword evidence="18" id="KW-1185">Reference proteome</keyword>
<dbReference type="OrthoDB" id="10035564at2759"/>
<evidence type="ECO:0000256" key="14">
    <source>
        <dbReference type="SAM" id="MobiDB-lite"/>
    </source>
</evidence>
<protein>
    <recommendedName>
        <fullName evidence="13">BK channel</fullName>
    </recommendedName>
</protein>
<evidence type="ECO:0000256" key="2">
    <source>
        <dbReference type="ARBA" id="ARBA00022448"/>
    </source>
</evidence>
<evidence type="ECO:0000256" key="15">
    <source>
        <dbReference type="SAM" id="Phobius"/>
    </source>
</evidence>
<keyword evidence="12 17" id="KW-0407">Ion channel</keyword>
<evidence type="ECO:0000259" key="16">
    <source>
        <dbReference type="PROSITE" id="PS51201"/>
    </source>
</evidence>
<evidence type="ECO:0000256" key="5">
    <source>
        <dbReference type="ARBA" id="ARBA00022826"/>
    </source>
</evidence>
<keyword evidence="10" id="KW-0406">Ion transport</keyword>
<proteinExistence type="predicted"/>
<keyword evidence="6" id="KW-0106">Calcium</keyword>
<dbReference type="InterPro" id="IPR005821">
    <property type="entry name" value="Ion_trans_dom"/>
</dbReference>
<dbReference type="InterPro" id="IPR047871">
    <property type="entry name" value="K_chnl_Slo-like"/>
</dbReference>
<evidence type="ECO:0000256" key="4">
    <source>
        <dbReference type="ARBA" id="ARBA00022692"/>
    </source>
</evidence>
<dbReference type="InterPro" id="IPR003929">
    <property type="entry name" value="K_chnl_BK_asu"/>
</dbReference>
<dbReference type="Pfam" id="PF00520">
    <property type="entry name" value="Ion_trans"/>
    <property type="match status" value="1"/>
</dbReference>
<evidence type="ECO:0000256" key="11">
    <source>
        <dbReference type="ARBA" id="ARBA00023136"/>
    </source>
</evidence>
<evidence type="ECO:0000256" key="9">
    <source>
        <dbReference type="ARBA" id="ARBA00022989"/>
    </source>
</evidence>
<dbReference type="EMBL" id="MTYJ01000026">
    <property type="protein sequence ID" value="OQV21024.1"/>
    <property type="molecule type" value="Genomic_DNA"/>
</dbReference>
<comment type="caution">
    <text evidence="17">The sequence shown here is derived from an EMBL/GenBank/DDBJ whole genome shotgun (WGS) entry which is preliminary data.</text>
</comment>
<evidence type="ECO:0000256" key="7">
    <source>
        <dbReference type="ARBA" id="ARBA00022882"/>
    </source>
</evidence>
<dbReference type="Proteomes" id="UP000192578">
    <property type="component" value="Unassembled WGS sequence"/>
</dbReference>
<evidence type="ECO:0000256" key="1">
    <source>
        <dbReference type="ARBA" id="ARBA00004141"/>
    </source>
</evidence>
<evidence type="ECO:0000256" key="10">
    <source>
        <dbReference type="ARBA" id="ARBA00023065"/>
    </source>
</evidence>
<feature type="region of interest" description="Disordered" evidence="14">
    <location>
        <begin position="742"/>
        <end position="775"/>
    </location>
</feature>
<name>A0A1W0X0P0_HYPEX</name>
<feature type="domain" description="RCK N-terminal" evidence="16">
    <location>
        <begin position="386"/>
        <end position="528"/>
    </location>
</feature>
<dbReference type="PRINTS" id="PR01449">
    <property type="entry name" value="BKCHANNELA"/>
</dbReference>
<feature type="transmembrane region" description="Helical" evidence="15">
    <location>
        <begin position="194"/>
        <end position="213"/>
    </location>
</feature>
<evidence type="ECO:0000256" key="12">
    <source>
        <dbReference type="ARBA" id="ARBA00023303"/>
    </source>
</evidence>
<dbReference type="Pfam" id="PF21014">
    <property type="entry name" value="Slowpoke_C"/>
    <property type="match status" value="1"/>
</dbReference>
<dbReference type="GO" id="GO:0060072">
    <property type="term" value="F:large conductance calcium-activated potassium channel activity"/>
    <property type="evidence" value="ECO:0007669"/>
    <property type="project" value="TreeGrafter"/>
</dbReference>
<evidence type="ECO:0000313" key="17">
    <source>
        <dbReference type="EMBL" id="OQV21024.1"/>
    </source>
</evidence>
<dbReference type="Gene3D" id="1.10.287.70">
    <property type="match status" value="1"/>
</dbReference>
<reference evidence="18" key="1">
    <citation type="submission" date="2017-01" db="EMBL/GenBank/DDBJ databases">
        <title>Comparative genomics of anhydrobiosis in the tardigrade Hypsibius dujardini.</title>
        <authorList>
            <person name="Yoshida Y."/>
            <person name="Koutsovoulos G."/>
            <person name="Laetsch D."/>
            <person name="Stevens L."/>
            <person name="Kumar S."/>
            <person name="Horikawa D."/>
            <person name="Ishino K."/>
            <person name="Komine S."/>
            <person name="Tomita M."/>
            <person name="Blaxter M."/>
            <person name="Arakawa K."/>
        </authorList>
    </citation>
    <scope>NUCLEOTIDE SEQUENCE [LARGE SCALE GENOMIC DNA]</scope>
    <source>
        <strain evidence="18">Z151</strain>
    </source>
</reference>
<evidence type="ECO:0000256" key="3">
    <source>
        <dbReference type="ARBA" id="ARBA00022538"/>
    </source>
</evidence>
<dbReference type="Gene3D" id="3.40.50.720">
    <property type="entry name" value="NAD(P)-binding Rossmann-like Domain"/>
    <property type="match status" value="2"/>
</dbReference>
<evidence type="ECO:0000256" key="8">
    <source>
        <dbReference type="ARBA" id="ARBA00022958"/>
    </source>
</evidence>
<feature type="transmembrane region" description="Helical" evidence="15">
    <location>
        <begin position="321"/>
        <end position="340"/>
    </location>
</feature>
<evidence type="ECO:0000313" key="18">
    <source>
        <dbReference type="Proteomes" id="UP000192578"/>
    </source>
</evidence>
<dbReference type="Pfam" id="PF22614">
    <property type="entry name" value="Slo-like_RCK"/>
    <property type="match status" value="2"/>
</dbReference>
<gene>
    <name evidence="17" type="ORF">BV898_05097</name>
</gene>
<feature type="transmembrane region" description="Helical" evidence="15">
    <location>
        <begin position="38"/>
        <end position="63"/>
    </location>
</feature>
<evidence type="ECO:0000256" key="13">
    <source>
        <dbReference type="ARBA" id="ARBA00029579"/>
    </source>
</evidence>
<dbReference type="PRINTS" id="PR00169">
    <property type="entry name" value="KCHANNEL"/>
</dbReference>